<name>A0A3N0WYC2_9FLAO</name>
<dbReference type="EMBL" id="RJUG01000002">
    <property type="protein sequence ID" value="ROI10087.1"/>
    <property type="molecule type" value="Genomic_DNA"/>
</dbReference>
<dbReference type="RefSeq" id="WP_123265333.1">
    <property type="nucleotide sequence ID" value="NZ_RJUG01000002.1"/>
</dbReference>
<evidence type="ECO:0000313" key="3">
    <source>
        <dbReference type="Proteomes" id="UP000270224"/>
    </source>
</evidence>
<dbReference type="OrthoDB" id="1263817at2"/>
<reference evidence="3" key="1">
    <citation type="submission" date="2018-11" db="EMBL/GenBank/DDBJ databases">
        <title>Proposal to divide the Flavobacteriaceae and reorganize its genera based on Amino Acid Identity values calculated from whole genome sequences.</title>
        <authorList>
            <person name="Nicholson A.C."/>
            <person name="Gulvik C.A."/>
            <person name="Whitney A.M."/>
            <person name="Humrighouse B.W."/>
            <person name="Bell M."/>
            <person name="Holmens B."/>
            <person name="Steigerwalt A."/>
            <person name="Villarma A."/>
            <person name="Sheth M."/>
            <person name="Batra D."/>
            <person name="Pryor J."/>
            <person name="Bernardet J.-F."/>
            <person name="Hugo C."/>
            <person name="Kampfer P."/>
            <person name="Newman J."/>
            <person name="Mcquiston J.R."/>
        </authorList>
    </citation>
    <scope>NUCLEOTIDE SEQUENCE [LARGE SCALE GENOMIC DNA]</scope>
    <source>
        <strain evidence="3">H3056</strain>
    </source>
</reference>
<gene>
    <name evidence="2" type="ORF">EGI11_04885</name>
</gene>
<organism evidence="2 3">
    <name type="scientific">Kaistella daneshvariae</name>
    <dbReference type="NCBI Taxonomy" id="2487074"/>
    <lineage>
        <taxon>Bacteria</taxon>
        <taxon>Pseudomonadati</taxon>
        <taxon>Bacteroidota</taxon>
        <taxon>Flavobacteriia</taxon>
        <taxon>Flavobacteriales</taxon>
        <taxon>Weeksellaceae</taxon>
        <taxon>Chryseobacterium group</taxon>
        <taxon>Kaistella</taxon>
    </lineage>
</organism>
<keyword evidence="1" id="KW-0732">Signal</keyword>
<feature type="chain" id="PRO_5017959134" evidence="1">
    <location>
        <begin position="19"/>
        <end position="97"/>
    </location>
</feature>
<dbReference type="AlphaFoldDB" id="A0A3N0WYC2"/>
<feature type="signal peptide" evidence="1">
    <location>
        <begin position="1"/>
        <end position="18"/>
    </location>
</feature>
<accession>A0A3N0WYC2</accession>
<evidence type="ECO:0000256" key="1">
    <source>
        <dbReference type="SAM" id="SignalP"/>
    </source>
</evidence>
<sequence>MKNFILLASFLTAGVMSAGVPPTKNTQKKLSMKRGLVSLSNTTKSLKNKAAIEYQCATVVVSCTSAYTCQDWSMEQWANWGSQIQSNYCMIDSPYTP</sequence>
<protein>
    <submittedName>
        <fullName evidence="2">Uncharacterized protein</fullName>
    </submittedName>
</protein>
<evidence type="ECO:0000313" key="2">
    <source>
        <dbReference type="EMBL" id="ROI10087.1"/>
    </source>
</evidence>
<dbReference type="Proteomes" id="UP000270224">
    <property type="component" value="Unassembled WGS sequence"/>
</dbReference>
<comment type="caution">
    <text evidence="2">The sequence shown here is derived from an EMBL/GenBank/DDBJ whole genome shotgun (WGS) entry which is preliminary data.</text>
</comment>
<proteinExistence type="predicted"/>